<dbReference type="RefSeq" id="WP_315999587.1">
    <property type="nucleotide sequence ID" value="NZ_JAWDJT010000012.1"/>
</dbReference>
<comment type="caution">
    <text evidence="3">The sequence shown here is derived from an EMBL/GenBank/DDBJ whole genome shotgun (WGS) entry which is preliminary data.</text>
</comment>
<dbReference type="Proteomes" id="UP001250698">
    <property type="component" value="Unassembled WGS sequence"/>
</dbReference>
<proteinExistence type="predicted"/>
<evidence type="ECO:0000313" key="4">
    <source>
        <dbReference type="Proteomes" id="UP001250698"/>
    </source>
</evidence>
<evidence type="ECO:0000256" key="1">
    <source>
        <dbReference type="SAM" id="MobiDB-lite"/>
    </source>
</evidence>
<feature type="region of interest" description="Disordered" evidence="1">
    <location>
        <begin position="1"/>
        <end position="21"/>
    </location>
</feature>
<dbReference type="InterPro" id="IPR001387">
    <property type="entry name" value="Cro/C1-type_HTH"/>
</dbReference>
<sequence length="103" mass="11109">MTKKPATPDSTSKPGPKAQAIRTDVDPANCAGLADFIRQIGPSRSVHRALGITNPTFQRRLQEPATLTLGELARLATISGTTMEELLQLARPELDKASDQVEE</sequence>
<evidence type="ECO:0000259" key="2">
    <source>
        <dbReference type="Pfam" id="PF13443"/>
    </source>
</evidence>
<protein>
    <submittedName>
        <fullName evidence="3">Helix-turn-helix domain-containing protein</fullName>
    </submittedName>
</protein>
<dbReference type="Pfam" id="PF13443">
    <property type="entry name" value="HTH_26"/>
    <property type="match status" value="1"/>
</dbReference>
<dbReference type="EMBL" id="JAWDJT010000012">
    <property type="protein sequence ID" value="MDU0372137.1"/>
    <property type="molecule type" value="Genomic_DNA"/>
</dbReference>
<evidence type="ECO:0000313" key="3">
    <source>
        <dbReference type="EMBL" id="MDU0372137.1"/>
    </source>
</evidence>
<feature type="domain" description="HTH cro/C1-type" evidence="2">
    <location>
        <begin position="43"/>
        <end position="88"/>
    </location>
</feature>
<accession>A0ABU3TL80</accession>
<gene>
    <name evidence="3" type="ORF">ROI90_17150</name>
</gene>
<organism evidence="3 4">
    <name type="scientific">Hymenobacter endophyticus</name>
    <dbReference type="NCBI Taxonomy" id="3076335"/>
    <lineage>
        <taxon>Bacteria</taxon>
        <taxon>Pseudomonadati</taxon>
        <taxon>Bacteroidota</taxon>
        <taxon>Cytophagia</taxon>
        <taxon>Cytophagales</taxon>
        <taxon>Hymenobacteraceae</taxon>
        <taxon>Hymenobacter</taxon>
    </lineage>
</organism>
<keyword evidence="4" id="KW-1185">Reference proteome</keyword>
<reference evidence="3 4" key="1">
    <citation type="submission" date="2023-10" db="EMBL/GenBank/DDBJ databases">
        <title>Hymenobacter endophyticus sp. nov., an isolate from the leaf tissues of wheat.</title>
        <authorList>
            <person name="Dai Y."/>
        </authorList>
    </citation>
    <scope>NUCLEOTIDE SEQUENCE [LARGE SCALE GENOMIC DNA]</scope>
    <source>
        <strain evidence="3 4">ZK17L-C2</strain>
    </source>
</reference>
<name>A0ABU3TL80_9BACT</name>